<dbReference type="AlphaFoldDB" id="A0A974DIV4"/>
<evidence type="ECO:0000313" key="3">
    <source>
        <dbReference type="Proteomes" id="UP000694892"/>
    </source>
</evidence>
<organism evidence="2 3">
    <name type="scientific">Xenopus laevis</name>
    <name type="common">African clawed frog</name>
    <dbReference type="NCBI Taxonomy" id="8355"/>
    <lineage>
        <taxon>Eukaryota</taxon>
        <taxon>Metazoa</taxon>
        <taxon>Chordata</taxon>
        <taxon>Craniata</taxon>
        <taxon>Vertebrata</taxon>
        <taxon>Euteleostomi</taxon>
        <taxon>Amphibia</taxon>
        <taxon>Batrachia</taxon>
        <taxon>Anura</taxon>
        <taxon>Pipoidea</taxon>
        <taxon>Pipidae</taxon>
        <taxon>Xenopodinae</taxon>
        <taxon>Xenopus</taxon>
        <taxon>Xenopus</taxon>
    </lineage>
</organism>
<name>A0A974DIV4_XENLA</name>
<dbReference type="Proteomes" id="UP000694892">
    <property type="component" value="Chromosome 2S"/>
</dbReference>
<evidence type="ECO:0000313" key="2">
    <source>
        <dbReference type="EMBL" id="OCT91611.1"/>
    </source>
</evidence>
<dbReference type="EMBL" id="CM004469">
    <property type="protein sequence ID" value="OCT91611.1"/>
    <property type="molecule type" value="Genomic_DNA"/>
</dbReference>
<gene>
    <name evidence="2" type="ORF">XELAEV_18014670mg</name>
</gene>
<reference evidence="3" key="1">
    <citation type="journal article" date="2016" name="Nature">
        <title>Genome evolution in the allotetraploid frog Xenopus laevis.</title>
        <authorList>
            <person name="Session A.M."/>
            <person name="Uno Y."/>
            <person name="Kwon T."/>
            <person name="Chapman J.A."/>
            <person name="Toyoda A."/>
            <person name="Takahashi S."/>
            <person name="Fukui A."/>
            <person name="Hikosaka A."/>
            <person name="Suzuki A."/>
            <person name="Kondo M."/>
            <person name="van Heeringen S.J."/>
            <person name="Quigley I."/>
            <person name="Heinz S."/>
            <person name="Ogino H."/>
            <person name="Ochi H."/>
            <person name="Hellsten U."/>
            <person name="Lyons J.B."/>
            <person name="Simakov O."/>
            <person name="Putnam N."/>
            <person name="Stites J."/>
            <person name="Kuroki Y."/>
            <person name="Tanaka T."/>
            <person name="Michiue T."/>
            <person name="Watanabe M."/>
            <person name="Bogdanovic O."/>
            <person name="Lister R."/>
            <person name="Georgiou G."/>
            <person name="Paranjpe S.S."/>
            <person name="van Kruijsbergen I."/>
            <person name="Shu S."/>
            <person name="Carlson J."/>
            <person name="Kinoshita T."/>
            <person name="Ohta Y."/>
            <person name="Mawaribuchi S."/>
            <person name="Jenkins J."/>
            <person name="Grimwood J."/>
            <person name="Schmutz J."/>
            <person name="Mitros T."/>
            <person name="Mozaffari S.V."/>
            <person name="Suzuki Y."/>
            <person name="Haramoto Y."/>
            <person name="Yamamoto T.S."/>
            <person name="Takagi C."/>
            <person name="Heald R."/>
            <person name="Miller K."/>
            <person name="Haudenschild C."/>
            <person name="Kitzman J."/>
            <person name="Nakayama T."/>
            <person name="Izutsu Y."/>
            <person name="Robert J."/>
            <person name="Fortriede J."/>
            <person name="Burns K."/>
            <person name="Lotay V."/>
            <person name="Karimi K."/>
            <person name="Yasuoka Y."/>
            <person name="Dichmann D.S."/>
            <person name="Flajnik M.F."/>
            <person name="Houston D.W."/>
            <person name="Shendure J."/>
            <person name="DuPasquier L."/>
            <person name="Vize P.D."/>
            <person name="Zorn A.M."/>
            <person name="Ito M."/>
            <person name="Marcotte E.M."/>
            <person name="Wallingford J.B."/>
            <person name="Ito Y."/>
            <person name="Asashima M."/>
            <person name="Ueno N."/>
            <person name="Matsuda Y."/>
            <person name="Veenstra G.J."/>
            <person name="Fujiyama A."/>
            <person name="Harland R.M."/>
            <person name="Taira M."/>
            <person name="Rokhsar D.S."/>
        </authorList>
    </citation>
    <scope>NUCLEOTIDE SEQUENCE [LARGE SCALE GENOMIC DNA]</scope>
    <source>
        <strain evidence="3">J</strain>
    </source>
</reference>
<evidence type="ECO:0000256" key="1">
    <source>
        <dbReference type="SAM" id="MobiDB-lite"/>
    </source>
</evidence>
<sequence length="73" mass="8654">MLSRIYIPGRTIQIRQGKWLRPDEERYIEVRARYRHNAVIPPRKIRPVGKLTGKRSIPHSSDEAIHDKLQNKL</sequence>
<feature type="compositionally biased region" description="Basic and acidic residues" evidence="1">
    <location>
        <begin position="60"/>
        <end position="73"/>
    </location>
</feature>
<proteinExistence type="predicted"/>
<protein>
    <submittedName>
        <fullName evidence="2">Uncharacterized protein</fullName>
    </submittedName>
</protein>
<accession>A0A974DIV4</accession>
<feature type="region of interest" description="Disordered" evidence="1">
    <location>
        <begin position="49"/>
        <end position="73"/>
    </location>
</feature>